<dbReference type="InterPro" id="IPR051531">
    <property type="entry name" value="N-acetyltransferase"/>
</dbReference>
<dbReference type="EMBL" id="CAIJEN010000005">
    <property type="protein sequence ID" value="CAD0087576.1"/>
    <property type="molecule type" value="Genomic_DNA"/>
</dbReference>
<proteinExistence type="predicted"/>
<dbReference type="SUPFAM" id="SSF55729">
    <property type="entry name" value="Acyl-CoA N-acyltransferases (Nat)"/>
    <property type="match status" value="1"/>
</dbReference>
<reference evidence="2" key="1">
    <citation type="submission" date="2020-06" db="EMBL/GenBank/DDBJ databases">
        <authorList>
            <person name="Onetto C."/>
        </authorList>
    </citation>
    <scope>NUCLEOTIDE SEQUENCE</scope>
</reference>
<protein>
    <recommendedName>
        <fullName evidence="1">N-acetyltransferase domain-containing protein</fullName>
    </recommendedName>
</protein>
<dbReference type="InterPro" id="IPR000182">
    <property type="entry name" value="GNAT_dom"/>
</dbReference>
<gene>
    <name evidence="2" type="ORF">AWRI4619_LOCUS4694</name>
</gene>
<dbReference type="AlphaFoldDB" id="A0A9N8PAS3"/>
<evidence type="ECO:0000313" key="2">
    <source>
        <dbReference type="EMBL" id="CAD0087576.1"/>
    </source>
</evidence>
<comment type="caution">
    <text evidence="2">The sequence shown here is derived from an EMBL/GenBank/DDBJ whole genome shotgun (WGS) entry which is preliminary data.</text>
</comment>
<dbReference type="Proteomes" id="UP000716446">
    <property type="component" value="Unassembled WGS sequence"/>
</dbReference>
<keyword evidence="3" id="KW-1185">Reference proteome</keyword>
<sequence>MSEFTSMAFGSAWGVKDWDESSIAPIIAREVQNSWRVRGMGDFAVGARECGSATGMLEKWKVLREDEIQKLEDVKWIGYVGVRDATTTSMAVGDTSQPTTRPWQQMIELRYGFHPEVWGKGFGTEAAKAIMGWCGKYIGAERFIAEIEIENLGSGRVLSKMGFEEIEKEKEVIWGMEGTKEWKIWVGR</sequence>
<dbReference type="GO" id="GO:0016747">
    <property type="term" value="F:acyltransferase activity, transferring groups other than amino-acyl groups"/>
    <property type="evidence" value="ECO:0007669"/>
    <property type="project" value="InterPro"/>
</dbReference>
<dbReference type="Pfam" id="PF13302">
    <property type="entry name" value="Acetyltransf_3"/>
    <property type="match status" value="1"/>
</dbReference>
<name>A0A9N8PAS3_9PEZI</name>
<dbReference type="PANTHER" id="PTHR43792:SF1">
    <property type="entry name" value="N-ACETYLTRANSFERASE DOMAIN-CONTAINING PROTEIN"/>
    <property type="match status" value="1"/>
</dbReference>
<dbReference type="PANTHER" id="PTHR43792">
    <property type="entry name" value="GNAT FAMILY, PUTATIVE (AFU_ORTHOLOGUE AFUA_3G00765)-RELATED-RELATED"/>
    <property type="match status" value="1"/>
</dbReference>
<accession>A0A9N8PAS3</accession>
<evidence type="ECO:0000313" key="3">
    <source>
        <dbReference type="Proteomes" id="UP000716446"/>
    </source>
</evidence>
<evidence type="ECO:0000259" key="1">
    <source>
        <dbReference type="Pfam" id="PF13302"/>
    </source>
</evidence>
<organism evidence="2 3">
    <name type="scientific">Aureobasidium vineae</name>
    <dbReference type="NCBI Taxonomy" id="2773715"/>
    <lineage>
        <taxon>Eukaryota</taxon>
        <taxon>Fungi</taxon>
        <taxon>Dikarya</taxon>
        <taxon>Ascomycota</taxon>
        <taxon>Pezizomycotina</taxon>
        <taxon>Dothideomycetes</taxon>
        <taxon>Dothideomycetidae</taxon>
        <taxon>Dothideales</taxon>
        <taxon>Saccotheciaceae</taxon>
        <taxon>Aureobasidium</taxon>
    </lineage>
</organism>
<feature type="domain" description="N-acetyltransferase" evidence="1">
    <location>
        <begin position="77"/>
        <end position="164"/>
    </location>
</feature>
<dbReference type="InterPro" id="IPR016181">
    <property type="entry name" value="Acyl_CoA_acyltransferase"/>
</dbReference>
<dbReference type="Gene3D" id="3.40.630.30">
    <property type="match status" value="1"/>
</dbReference>